<reference evidence="1" key="1">
    <citation type="submission" date="2014-05" db="EMBL/GenBank/DDBJ databases">
        <authorList>
            <person name="Chronopoulou M."/>
        </authorList>
    </citation>
    <scope>NUCLEOTIDE SEQUENCE</scope>
    <source>
        <tissue evidence="1">Whole organism</tissue>
    </source>
</reference>
<feature type="non-terminal residue" evidence="1">
    <location>
        <position position="1"/>
    </location>
</feature>
<proteinExistence type="predicted"/>
<organism evidence="1">
    <name type="scientific">Lepeophtheirus salmonis</name>
    <name type="common">Salmon louse</name>
    <name type="synonym">Caligus salmonis</name>
    <dbReference type="NCBI Taxonomy" id="72036"/>
    <lineage>
        <taxon>Eukaryota</taxon>
        <taxon>Metazoa</taxon>
        <taxon>Ecdysozoa</taxon>
        <taxon>Arthropoda</taxon>
        <taxon>Crustacea</taxon>
        <taxon>Multicrustacea</taxon>
        <taxon>Hexanauplia</taxon>
        <taxon>Copepoda</taxon>
        <taxon>Siphonostomatoida</taxon>
        <taxon>Caligidae</taxon>
        <taxon>Lepeophtheirus</taxon>
    </lineage>
</organism>
<dbReference type="AlphaFoldDB" id="A0A0K2VG98"/>
<name>A0A0K2VG98_LEPSM</name>
<dbReference type="EMBL" id="HACA01032133">
    <property type="protein sequence ID" value="CDW49494.1"/>
    <property type="molecule type" value="Transcribed_RNA"/>
</dbReference>
<sequence length="55" mass="6495">RGLKKLELKYQEFGLVWSERDFVCRSFCSVTDRNSFICLVIQLFNLNVTFIQSVC</sequence>
<accession>A0A0K2VG98</accession>
<protein>
    <submittedName>
        <fullName evidence="1">Uncharacterized protein</fullName>
    </submittedName>
</protein>
<evidence type="ECO:0000313" key="1">
    <source>
        <dbReference type="EMBL" id="CDW49494.1"/>
    </source>
</evidence>